<proteinExistence type="predicted"/>
<keyword evidence="2" id="KW-1185">Reference proteome</keyword>
<evidence type="ECO:0000313" key="1">
    <source>
        <dbReference type="EMBL" id="CRK86873.1"/>
    </source>
</evidence>
<evidence type="ECO:0000313" key="2">
    <source>
        <dbReference type="Proteomes" id="UP000183832"/>
    </source>
</evidence>
<dbReference type="EMBL" id="CVRI01000002">
    <property type="protein sequence ID" value="CRK86873.1"/>
    <property type="molecule type" value="Genomic_DNA"/>
</dbReference>
<accession>A0A1J1HKW0</accession>
<dbReference type="Proteomes" id="UP000183832">
    <property type="component" value="Unassembled WGS sequence"/>
</dbReference>
<protein>
    <submittedName>
        <fullName evidence="1">CLUMA_CG000698, isoform A</fullName>
    </submittedName>
</protein>
<reference evidence="1 2" key="1">
    <citation type="submission" date="2015-04" db="EMBL/GenBank/DDBJ databases">
        <authorList>
            <person name="Syromyatnikov M.Y."/>
            <person name="Popov V.N."/>
        </authorList>
    </citation>
    <scope>NUCLEOTIDE SEQUENCE [LARGE SCALE GENOMIC DNA]</scope>
</reference>
<organism evidence="1 2">
    <name type="scientific">Clunio marinus</name>
    <dbReference type="NCBI Taxonomy" id="568069"/>
    <lineage>
        <taxon>Eukaryota</taxon>
        <taxon>Metazoa</taxon>
        <taxon>Ecdysozoa</taxon>
        <taxon>Arthropoda</taxon>
        <taxon>Hexapoda</taxon>
        <taxon>Insecta</taxon>
        <taxon>Pterygota</taxon>
        <taxon>Neoptera</taxon>
        <taxon>Endopterygota</taxon>
        <taxon>Diptera</taxon>
        <taxon>Nematocera</taxon>
        <taxon>Chironomoidea</taxon>
        <taxon>Chironomidae</taxon>
        <taxon>Clunio</taxon>
    </lineage>
</organism>
<gene>
    <name evidence="1" type="ORF">CLUMA_CG000698</name>
</gene>
<dbReference type="AlphaFoldDB" id="A0A1J1HKW0"/>
<name>A0A1J1HKW0_9DIPT</name>
<sequence>MSVIFLNIKFSRDFQWIIELHTKRLALHPQSFCRHYSEKSHITPISSRLFTRVQHVMLFEILRHILRHFFSANTSFSTSMKIFGIKCCKKFMVVKYFLGEHNGP</sequence>